<feature type="transmembrane region" description="Helical" evidence="7">
    <location>
        <begin position="178"/>
        <end position="198"/>
    </location>
</feature>
<dbReference type="RefSeq" id="WP_232516408.1">
    <property type="nucleotide sequence ID" value="NZ_JBHSOG010000007.1"/>
</dbReference>
<comment type="cofactor">
    <cofactor evidence="7">
        <name>heme b</name>
        <dbReference type="ChEBI" id="CHEBI:60344"/>
    </cofactor>
    <text evidence="7">Binds 1 heme b (iron(II)-protoporphyrin IX) group per subunit.</text>
</comment>
<feature type="transmembrane region" description="Helical" evidence="7">
    <location>
        <begin position="154"/>
        <end position="172"/>
    </location>
</feature>
<evidence type="ECO:0000256" key="1">
    <source>
        <dbReference type="ARBA" id="ARBA00004141"/>
    </source>
</evidence>
<comment type="cofactor">
    <cofactor evidence="7">
        <name>FMN</name>
        <dbReference type="ChEBI" id="CHEBI:58210"/>
    </cofactor>
    <text evidence="7">Binds 1 FMN per subunit.</text>
</comment>
<evidence type="ECO:0000256" key="7">
    <source>
        <dbReference type="HAMAP-Rule" id="MF_01207"/>
    </source>
</evidence>
<evidence type="ECO:0000256" key="3">
    <source>
        <dbReference type="ARBA" id="ARBA00022692"/>
    </source>
</evidence>
<dbReference type="PANTHER" id="PTHR36964:SF1">
    <property type="entry name" value="PROTEIN-METHIONINE-SULFOXIDE REDUCTASE HEME-BINDING SUBUNIT MSRQ"/>
    <property type="match status" value="1"/>
</dbReference>
<evidence type="ECO:0000256" key="4">
    <source>
        <dbReference type="ARBA" id="ARBA00022989"/>
    </source>
</evidence>
<dbReference type="InterPro" id="IPR013130">
    <property type="entry name" value="Fe3_Rdtase_TM_dom"/>
</dbReference>
<gene>
    <name evidence="7" type="primary">msrQ</name>
    <name evidence="9" type="ORF">ACFPTN_01935</name>
</gene>
<evidence type="ECO:0000256" key="2">
    <source>
        <dbReference type="ARBA" id="ARBA00022448"/>
    </source>
</evidence>
<evidence type="ECO:0000313" key="10">
    <source>
        <dbReference type="Proteomes" id="UP001595974"/>
    </source>
</evidence>
<dbReference type="Pfam" id="PF01794">
    <property type="entry name" value="Ferric_reduct"/>
    <property type="match status" value="1"/>
</dbReference>
<feature type="transmembrane region" description="Helical" evidence="7">
    <location>
        <begin position="55"/>
        <end position="72"/>
    </location>
</feature>
<dbReference type="PANTHER" id="PTHR36964">
    <property type="entry name" value="PROTEIN-METHIONINE-SULFOXIDE REDUCTASE HEME-BINDING SUBUNIT MSRQ"/>
    <property type="match status" value="1"/>
</dbReference>
<dbReference type="Proteomes" id="UP001595974">
    <property type="component" value="Unassembled WGS sequence"/>
</dbReference>
<comment type="function">
    <text evidence="7">Part of the MsrPQ system that repairs oxidized periplasmic proteins containing methionine sulfoxide residues (Met-O), using respiratory chain electrons. Thus protects these proteins from oxidative-stress damage caused by reactive species of oxygen and chlorine generated by the host defense mechanisms. MsrPQ is essential for the maintenance of envelope integrity under bleach stress, rescuing a wide series of structurally unrelated periplasmic proteins from methionine oxidation. MsrQ provides electrons for reduction to the reductase catalytic subunit MsrP, using the quinone pool of the respiratory chain.</text>
</comment>
<keyword evidence="6 7" id="KW-0472">Membrane</keyword>
<evidence type="ECO:0000313" key="9">
    <source>
        <dbReference type="EMBL" id="MFC5768125.1"/>
    </source>
</evidence>
<organism evidence="9 10">
    <name type="scientific">Thauera sinica</name>
    <dbReference type="NCBI Taxonomy" id="2665146"/>
    <lineage>
        <taxon>Bacteria</taxon>
        <taxon>Pseudomonadati</taxon>
        <taxon>Pseudomonadota</taxon>
        <taxon>Betaproteobacteria</taxon>
        <taxon>Rhodocyclales</taxon>
        <taxon>Zoogloeaceae</taxon>
        <taxon>Thauera</taxon>
    </lineage>
</organism>
<keyword evidence="10" id="KW-1185">Reference proteome</keyword>
<name>A0ABW1ALT9_9RHOO</name>
<protein>
    <recommendedName>
        <fullName evidence="7">Protein-methionine-sulfoxide reductase heme-binding subunit MsrQ</fullName>
    </recommendedName>
    <alternativeName>
        <fullName evidence="7">Flavocytochrome MsrQ</fullName>
    </alternativeName>
</protein>
<comment type="similarity">
    <text evidence="7">Belongs to the MsrQ family.</text>
</comment>
<feature type="transmembrane region" description="Helical" evidence="7">
    <location>
        <begin position="12"/>
        <end position="35"/>
    </location>
</feature>
<sequence>MTTTPRMPGRVWIGWIKAVLFALCLLPALRLALGWQDDALGANPIETITRASGEWTLNFLLITLAVTPLRRLSGLNWLLRLRRMLGLFAFAYGCAHLATYLWLDQFFDWPAIAHDILKRPFITVGFAALVLMTPLALTSNAWSIRHLGGRRWQALHRSVYGIAILGVVHYWWLVKADVREPMLYAFALAWLLGMRAWWREQERRRQQSMPPPVPPFKGRVIRIVPTDK</sequence>
<evidence type="ECO:0000256" key="5">
    <source>
        <dbReference type="ARBA" id="ARBA00023004"/>
    </source>
</evidence>
<keyword evidence="7" id="KW-0249">Electron transport</keyword>
<dbReference type="HAMAP" id="MF_01207">
    <property type="entry name" value="MsrQ"/>
    <property type="match status" value="1"/>
</dbReference>
<proteinExistence type="inferred from homology"/>
<dbReference type="EMBL" id="JBHSOG010000007">
    <property type="protein sequence ID" value="MFC5768125.1"/>
    <property type="molecule type" value="Genomic_DNA"/>
</dbReference>
<comment type="subcellular location">
    <subcellularLocation>
        <location evidence="7">Cell membrane</location>
        <topology evidence="7">Multi-pass membrane protein</topology>
    </subcellularLocation>
    <subcellularLocation>
        <location evidence="1">Membrane</location>
        <topology evidence="1">Multi-pass membrane protein</topology>
    </subcellularLocation>
</comment>
<reference evidence="10" key="1">
    <citation type="journal article" date="2019" name="Int. J. Syst. Evol. Microbiol.">
        <title>The Global Catalogue of Microorganisms (GCM) 10K type strain sequencing project: providing services to taxonomists for standard genome sequencing and annotation.</title>
        <authorList>
            <consortium name="The Broad Institute Genomics Platform"/>
            <consortium name="The Broad Institute Genome Sequencing Center for Infectious Disease"/>
            <person name="Wu L."/>
            <person name="Ma J."/>
        </authorList>
    </citation>
    <scope>NUCLEOTIDE SEQUENCE [LARGE SCALE GENOMIC DNA]</scope>
    <source>
        <strain evidence="10">SHR3</strain>
    </source>
</reference>
<keyword evidence="7" id="KW-0285">Flavoprotein</keyword>
<comment type="subunit">
    <text evidence="7">Heterodimer of a catalytic subunit (MsrP) and a heme-binding subunit (MsrQ).</text>
</comment>
<feature type="domain" description="Ferric oxidoreductase" evidence="8">
    <location>
        <begin position="59"/>
        <end position="167"/>
    </location>
</feature>
<accession>A0ABW1ALT9</accession>
<keyword evidence="2 7" id="KW-0813">Transport</keyword>
<dbReference type="InterPro" id="IPR022837">
    <property type="entry name" value="MsrQ-like"/>
</dbReference>
<keyword evidence="7" id="KW-1003">Cell membrane</keyword>
<keyword evidence="3 7" id="KW-0812">Transmembrane</keyword>
<keyword evidence="7" id="KW-0349">Heme</keyword>
<keyword evidence="4 7" id="KW-1133">Transmembrane helix</keyword>
<keyword evidence="7" id="KW-0288">FMN</keyword>
<feature type="transmembrane region" description="Helical" evidence="7">
    <location>
        <begin position="122"/>
        <end position="142"/>
    </location>
</feature>
<feature type="transmembrane region" description="Helical" evidence="7">
    <location>
        <begin position="84"/>
        <end position="102"/>
    </location>
</feature>
<keyword evidence="7" id="KW-0479">Metal-binding</keyword>
<comment type="caution">
    <text evidence="9">The sequence shown here is derived from an EMBL/GenBank/DDBJ whole genome shotgun (WGS) entry which is preliminary data.</text>
</comment>
<evidence type="ECO:0000259" key="8">
    <source>
        <dbReference type="Pfam" id="PF01794"/>
    </source>
</evidence>
<evidence type="ECO:0000256" key="6">
    <source>
        <dbReference type="ARBA" id="ARBA00023136"/>
    </source>
</evidence>
<keyword evidence="5 7" id="KW-0408">Iron</keyword>